<dbReference type="GeneID" id="109726636"/>
<dbReference type="Proteomes" id="UP000515123">
    <property type="component" value="Linkage group 21"/>
</dbReference>
<sequence length="384" mass="42303">MALALRLRRSFSLLKPRLLSPISTSSPQSRLPAPFPALSRLENLTPRSQSFTRALSFHSSAHLSDRRSDYGGGGGGGEQERKISPDEILFEGCDYNHWLITMEFPQDPKPTPEEMVETYVQTLAKVVGSVEEAKKRMYACSTTTYIGFQAVMTEEMSEKFRGLPGVVFILPDSYLYPETKEYGGDKYDNGVITPRPPPVQYGRQTRPRNQNRFDRPNYNNRPPPNNYGENYNVQQNYGQPGQDGRVFGPPGERGDFGQGERRGPMPNYQGTSNQGAQNNFPPQEQRNFSQGQGRDFRPGGSYGQGDYRQGPPHGYNADYRQGPAPGPNFNNQGGGMSSNYGRGNVQDGGPGYGGDNRQGGGFTYGGQNDAGPVDGQPGSWQGGR</sequence>
<dbReference type="PANTHER" id="PTHR31346:SF5">
    <property type="entry name" value="MULTIPLE ORGANELLAR RNA EDITING FACTOR 1, MITOCHONDRIAL"/>
    <property type="match status" value="1"/>
</dbReference>
<gene>
    <name evidence="5" type="primary">LOC109726636</name>
</gene>
<dbReference type="InterPro" id="IPR039206">
    <property type="entry name" value="MORF/ORRM1/DAG-like"/>
</dbReference>
<dbReference type="RefSeq" id="XP_020111953.1">
    <property type="nucleotide sequence ID" value="XM_020256364.1"/>
</dbReference>
<feature type="compositionally biased region" description="Low complexity" evidence="2">
    <location>
        <begin position="216"/>
        <end position="232"/>
    </location>
</feature>
<evidence type="ECO:0000256" key="1">
    <source>
        <dbReference type="ARBA" id="ARBA00022946"/>
    </source>
</evidence>
<organism evidence="4 5">
    <name type="scientific">Ananas comosus</name>
    <name type="common">Pineapple</name>
    <name type="synonym">Ananas ananas</name>
    <dbReference type="NCBI Taxonomy" id="4615"/>
    <lineage>
        <taxon>Eukaryota</taxon>
        <taxon>Viridiplantae</taxon>
        <taxon>Streptophyta</taxon>
        <taxon>Embryophyta</taxon>
        <taxon>Tracheophyta</taxon>
        <taxon>Spermatophyta</taxon>
        <taxon>Magnoliopsida</taxon>
        <taxon>Liliopsida</taxon>
        <taxon>Poales</taxon>
        <taxon>Bromeliaceae</taxon>
        <taxon>Bromelioideae</taxon>
        <taxon>Ananas</taxon>
    </lineage>
</organism>
<dbReference type="InterPro" id="IPR037045">
    <property type="entry name" value="S8pro/Inhibitor_I9_sf"/>
</dbReference>
<dbReference type="AlphaFoldDB" id="A0A6P5H219"/>
<proteinExistence type="predicted"/>
<dbReference type="GO" id="GO:0042803">
    <property type="term" value="F:protein homodimerization activity"/>
    <property type="evidence" value="ECO:0007669"/>
    <property type="project" value="UniProtKB-ARBA"/>
</dbReference>
<reference evidence="5" key="2">
    <citation type="submission" date="2025-08" db="UniProtKB">
        <authorList>
            <consortium name="RefSeq"/>
        </authorList>
    </citation>
    <scope>IDENTIFICATION</scope>
    <source>
        <tissue evidence="5">Leaf</tissue>
    </source>
</reference>
<evidence type="ECO:0000259" key="3">
    <source>
        <dbReference type="Pfam" id="PF21864"/>
    </source>
</evidence>
<feature type="compositionally biased region" description="Polar residues" evidence="2">
    <location>
        <begin position="268"/>
        <end position="292"/>
    </location>
</feature>
<keyword evidence="1" id="KW-0809">Transit peptide</keyword>
<reference evidence="4" key="1">
    <citation type="journal article" date="2015" name="Nat. Genet.">
        <title>The pineapple genome and the evolution of CAM photosynthesis.</title>
        <authorList>
            <person name="Ming R."/>
            <person name="VanBuren R."/>
            <person name="Wai C.M."/>
            <person name="Tang H."/>
            <person name="Schatz M.C."/>
            <person name="Bowers J.E."/>
            <person name="Lyons E."/>
            <person name="Wang M.L."/>
            <person name="Chen J."/>
            <person name="Biggers E."/>
            <person name="Zhang J."/>
            <person name="Huang L."/>
            <person name="Zhang L."/>
            <person name="Miao W."/>
            <person name="Zhang J."/>
            <person name="Ye Z."/>
            <person name="Miao C."/>
            <person name="Lin Z."/>
            <person name="Wang H."/>
            <person name="Zhou H."/>
            <person name="Yim W.C."/>
            <person name="Priest H.D."/>
            <person name="Zheng C."/>
            <person name="Woodhouse M."/>
            <person name="Edger P.P."/>
            <person name="Guyot R."/>
            <person name="Guo H.B."/>
            <person name="Guo H."/>
            <person name="Zheng G."/>
            <person name="Singh R."/>
            <person name="Sharma A."/>
            <person name="Min X."/>
            <person name="Zheng Y."/>
            <person name="Lee H."/>
            <person name="Gurtowski J."/>
            <person name="Sedlazeck F.J."/>
            <person name="Harkess A."/>
            <person name="McKain M.R."/>
            <person name="Liao Z."/>
            <person name="Fang J."/>
            <person name="Liu J."/>
            <person name="Zhang X."/>
            <person name="Zhang Q."/>
            <person name="Hu W."/>
            <person name="Qin Y."/>
            <person name="Wang K."/>
            <person name="Chen L.Y."/>
            <person name="Shirley N."/>
            <person name="Lin Y.R."/>
            <person name="Liu L.Y."/>
            <person name="Hernandez A.G."/>
            <person name="Wright C.L."/>
            <person name="Bulone V."/>
            <person name="Tuskan G.A."/>
            <person name="Heath K."/>
            <person name="Zee F."/>
            <person name="Moore P.H."/>
            <person name="Sunkar R."/>
            <person name="Leebens-Mack J.H."/>
            <person name="Mockler T."/>
            <person name="Bennetzen J.L."/>
            <person name="Freeling M."/>
            <person name="Sankoff D."/>
            <person name="Paterson A.H."/>
            <person name="Zhu X."/>
            <person name="Yang X."/>
            <person name="Smith J.A."/>
            <person name="Cushman J.C."/>
            <person name="Paull R.E."/>
            <person name="Yu Q."/>
        </authorList>
    </citation>
    <scope>NUCLEOTIDE SEQUENCE [LARGE SCALE GENOMIC DNA]</scope>
    <source>
        <strain evidence="4">cv. F153</strain>
    </source>
</reference>
<dbReference type="OrthoDB" id="1706674at2759"/>
<feature type="compositionally biased region" description="Basic and acidic residues" evidence="2">
    <location>
        <begin position="252"/>
        <end position="263"/>
    </location>
</feature>
<feature type="region of interest" description="Disordered" evidence="2">
    <location>
        <begin position="181"/>
        <end position="384"/>
    </location>
</feature>
<dbReference type="FunFam" id="3.30.70.80:FF:000001">
    <property type="entry name" value="Multiple organellar RNA editing factor"/>
    <property type="match status" value="1"/>
</dbReference>
<evidence type="ECO:0000313" key="4">
    <source>
        <dbReference type="Proteomes" id="UP000515123"/>
    </source>
</evidence>
<dbReference type="InterPro" id="IPR054059">
    <property type="entry name" value="MORF/ORRM1/DAG-like_MORF"/>
</dbReference>
<accession>A0A6P5H219</accession>
<protein>
    <submittedName>
        <fullName evidence="5">Multiple organellar RNA editing factor 1, mitochondrial-like</fullName>
    </submittedName>
</protein>
<dbReference type="GO" id="GO:0005739">
    <property type="term" value="C:mitochondrion"/>
    <property type="evidence" value="ECO:0007669"/>
    <property type="project" value="TreeGrafter"/>
</dbReference>
<evidence type="ECO:0000256" key="2">
    <source>
        <dbReference type="SAM" id="MobiDB-lite"/>
    </source>
</evidence>
<evidence type="ECO:0000313" key="5">
    <source>
        <dbReference type="RefSeq" id="XP_020111953.1"/>
    </source>
</evidence>
<name>A0A6P5H219_ANACO</name>
<dbReference type="Gene3D" id="3.30.70.80">
    <property type="entry name" value="Peptidase S8 propeptide/proteinase inhibitor I9"/>
    <property type="match status" value="1"/>
</dbReference>
<dbReference type="GO" id="GO:0080156">
    <property type="term" value="P:mitochondrial mRNA modification"/>
    <property type="evidence" value="ECO:0007669"/>
    <property type="project" value="TreeGrafter"/>
</dbReference>
<dbReference type="Pfam" id="PF21864">
    <property type="entry name" value="MORF_dom"/>
    <property type="match status" value="1"/>
</dbReference>
<dbReference type="PANTHER" id="PTHR31346">
    <property type="entry name" value="MULTIPLE ORGANELLAR RNA EDITING FACTOR 2, CHLOROPLASTIC-RELATED-RELATED"/>
    <property type="match status" value="1"/>
</dbReference>
<feature type="domain" description="MORF/ORRM1/DAG-like MORF" evidence="3">
    <location>
        <begin position="95"/>
        <end position="187"/>
    </location>
</feature>
<feature type="compositionally biased region" description="Gly residues" evidence="2">
    <location>
        <begin position="346"/>
        <end position="364"/>
    </location>
</feature>
<keyword evidence="4" id="KW-1185">Reference proteome</keyword>
<dbReference type="GO" id="GO:0016554">
    <property type="term" value="P:cytidine to uridine editing"/>
    <property type="evidence" value="ECO:0007669"/>
    <property type="project" value="InterPro"/>
</dbReference>